<dbReference type="RefSeq" id="XP_018701219.1">
    <property type="nucleotide sequence ID" value="XM_018851480.1"/>
</dbReference>
<dbReference type="GeneID" id="30024169"/>
<comment type="caution">
    <text evidence="2">The sequence shown here is derived from an EMBL/GenBank/DDBJ whole genome shotgun (WGS) entry which is preliminary data.</text>
</comment>
<protein>
    <submittedName>
        <fullName evidence="2">Uncharacterized protein</fullName>
    </submittedName>
</protein>
<reference evidence="2 3" key="1">
    <citation type="journal article" date="2016" name="Genome Biol. Evol.">
        <title>Divergent and convergent evolution of fungal pathogenicity.</title>
        <authorList>
            <person name="Shang Y."/>
            <person name="Xiao G."/>
            <person name="Zheng P."/>
            <person name="Cen K."/>
            <person name="Zhan S."/>
            <person name="Wang C."/>
        </authorList>
    </citation>
    <scope>NUCLEOTIDE SEQUENCE [LARGE SCALE GENOMIC DNA]</scope>
    <source>
        <strain evidence="2 3">ARSEF 2679</strain>
    </source>
</reference>
<keyword evidence="1" id="KW-0732">Signal</keyword>
<dbReference type="AlphaFoldDB" id="A0A167NBQ2"/>
<evidence type="ECO:0000256" key="1">
    <source>
        <dbReference type="SAM" id="SignalP"/>
    </source>
</evidence>
<sequence length="64" mass="6509">MLAFTLALLCAGVAALPGSADKPCSGEEIANCCDSGKGKLKNKCSPGTCQTPALDVRGANQRRV</sequence>
<feature type="chain" id="PRO_5012158716" evidence="1">
    <location>
        <begin position="16"/>
        <end position="64"/>
    </location>
</feature>
<evidence type="ECO:0000313" key="2">
    <source>
        <dbReference type="EMBL" id="OAA55366.1"/>
    </source>
</evidence>
<proteinExistence type="predicted"/>
<dbReference type="Proteomes" id="UP000076744">
    <property type="component" value="Unassembled WGS sequence"/>
</dbReference>
<evidence type="ECO:0000313" key="3">
    <source>
        <dbReference type="Proteomes" id="UP000076744"/>
    </source>
</evidence>
<organism evidence="2 3">
    <name type="scientific">Cordyceps fumosorosea (strain ARSEF 2679)</name>
    <name type="common">Isaria fumosorosea</name>
    <dbReference type="NCBI Taxonomy" id="1081104"/>
    <lineage>
        <taxon>Eukaryota</taxon>
        <taxon>Fungi</taxon>
        <taxon>Dikarya</taxon>
        <taxon>Ascomycota</taxon>
        <taxon>Pezizomycotina</taxon>
        <taxon>Sordariomycetes</taxon>
        <taxon>Hypocreomycetidae</taxon>
        <taxon>Hypocreales</taxon>
        <taxon>Cordycipitaceae</taxon>
        <taxon>Cordyceps</taxon>
    </lineage>
</organism>
<feature type="signal peptide" evidence="1">
    <location>
        <begin position="1"/>
        <end position="15"/>
    </location>
</feature>
<accession>A0A167NBQ2</accession>
<name>A0A167NBQ2_CORFA</name>
<gene>
    <name evidence="2" type="ORF">ISF_07877</name>
</gene>
<dbReference type="EMBL" id="AZHB01000025">
    <property type="protein sequence ID" value="OAA55366.1"/>
    <property type="molecule type" value="Genomic_DNA"/>
</dbReference>
<keyword evidence="3" id="KW-1185">Reference proteome</keyword>